<dbReference type="PROSITE" id="PS00108">
    <property type="entry name" value="PROTEIN_KINASE_ST"/>
    <property type="match status" value="1"/>
</dbReference>
<dbReference type="OrthoDB" id="63267at2759"/>
<keyword evidence="5 11" id="KW-0418">Kinase</keyword>
<evidence type="ECO:0000256" key="3">
    <source>
        <dbReference type="ARBA" id="ARBA00022679"/>
    </source>
</evidence>
<evidence type="ECO:0000259" key="10">
    <source>
        <dbReference type="PROSITE" id="PS51285"/>
    </source>
</evidence>
<name>A0A0A1TWJ0_ENTIV</name>
<sequence>AEIILSLHYIHALGCVHKDIKPDNILIDKNGHLVLTDFGLSSYGFVSEESVQALGTFCTPDYAAPEILISNTYSFASDYFALGCMMYEFVVGYPPFNASTPEAIFMKIQEGVFVWPHDVEVSDKLKDLIKRLLNHLPEQRPTFNDIEKHPFFNGIHWSTLFDEKRDDIFVPELETEKDTGYFEDERMIKQMHMKKSDIIIKPSSKIDVVKRKESPIVPSSVEFGNFDAKNVDNLVEENRKLYAKEFAKFEATNL</sequence>
<dbReference type="AlphaFoldDB" id="A0A0A1TWJ0"/>
<evidence type="ECO:0000256" key="4">
    <source>
        <dbReference type="ARBA" id="ARBA00022741"/>
    </source>
</evidence>
<dbReference type="EC" id="2.7.11.1" evidence="1"/>
<proteinExistence type="predicted"/>
<dbReference type="InterPro" id="IPR011009">
    <property type="entry name" value="Kinase-like_dom_sf"/>
</dbReference>
<comment type="catalytic activity">
    <reaction evidence="7">
        <text>L-threonyl-[protein] + ATP = O-phospho-L-threonyl-[protein] + ADP + H(+)</text>
        <dbReference type="Rhea" id="RHEA:46608"/>
        <dbReference type="Rhea" id="RHEA-COMP:11060"/>
        <dbReference type="Rhea" id="RHEA-COMP:11605"/>
        <dbReference type="ChEBI" id="CHEBI:15378"/>
        <dbReference type="ChEBI" id="CHEBI:30013"/>
        <dbReference type="ChEBI" id="CHEBI:30616"/>
        <dbReference type="ChEBI" id="CHEBI:61977"/>
        <dbReference type="ChEBI" id="CHEBI:456216"/>
        <dbReference type="EC" id="2.7.11.1"/>
    </reaction>
</comment>
<evidence type="ECO:0000256" key="8">
    <source>
        <dbReference type="ARBA" id="ARBA00048679"/>
    </source>
</evidence>
<dbReference type="VEuPathDB" id="AmoebaDB:EIN_407710"/>
<dbReference type="GO" id="GO:0035556">
    <property type="term" value="P:intracellular signal transduction"/>
    <property type="evidence" value="ECO:0007669"/>
    <property type="project" value="TreeGrafter"/>
</dbReference>
<keyword evidence="6" id="KW-0067">ATP-binding</keyword>
<keyword evidence="3" id="KW-0808">Transferase</keyword>
<dbReference type="Pfam" id="PF00069">
    <property type="entry name" value="Pkinase"/>
    <property type="match status" value="1"/>
</dbReference>
<evidence type="ECO:0000256" key="7">
    <source>
        <dbReference type="ARBA" id="ARBA00047899"/>
    </source>
</evidence>
<dbReference type="RefSeq" id="XP_004184908.1">
    <property type="nucleotide sequence ID" value="XM_004184860.1"/>
</dbReference>
<evidence type="ECO:0000313" key="11">
    <source>
        <dbReference type="EMBL" id="ELP85562.1"/>
    </source>
</evidence>
<gene>
    <name evidence="11" type="ORF">EIN_407710</name>
</gene>
<organism evidence="11 12">
    <name type="scientific">Entamoeba invadens IP1</name>
    <dbReference type="NCBI Taxonomy" id="370355"/>
    <lineage>
        <taxon>Eukaryota</taxon>
        <taxon>Amoebozoa</taxon>
        <taxon>Evosea</taxon>
        <taxon>Archamoebae</taxon>
        <taxon>Mastigamoebida</taxon>
        <taxon>Entamoebidae</taxon>
        <taxon>Entamoeba</taxon>
    </lineage>
</organism>
<keyword evidence="4" id="KW-0547">Nucleotide-binding</keyword>
<dbReference type="GeneID" id="14884660"/>
<dbReference type="PROSITE" id="PS50011">
    <property type="entry name" value="PROTEIN_KINASE_DOM"/>
    <property type="match status" value="1"/>
</dbReference>
<dbReference type="PANTHER" id="PTHR24356">
    <property type="entry name" value="SERINE/THREONINE-PROTEIN KINASE"/>
    <property type="match status" value="1"/>
</dbReference>
<feature type="non-terminal residue" evidence="11">
    <location>
        <position position="1"/>
    </location>
</feature>
<comment type="catalytic activity">
    <reaction evidence="8">
        <text>L-seryl-[protein] + ATP = O-phospho-L-seryl-[protein] + ADP + H(+)</text>
        <dbReference type="Rhea" id="RHEA:17989"/>
        <dbReference type="Rhea" id="RHEA-COMP:9863"/>
        <dbReference type="Rhea" id="RHEA-COMP:11604"/>
        <dbReference type="ChEBI" id="CHEBI:15378"/>
        <dbReference type="ChEBI" id="CHEBI:29999"/>
        <dbReference type="ChEBI" id="CHEBI:30616"/>
        <dbReference type="ChEBI" id="CHEBI:83421"/>
        <dbReference type="ChEBI" id="CHEBI:456216"/>
        <dbReference type="EC" id="2.7.11.1"/>
    </reaction>
</comment>
<dbReference type="OMA" id="CKEWRNI"/>
<keyword evidence="2" id="KW-0723">Serine/threonine-protein kinase</keyword>
<dbReference type="InterPro" id="IPR000719">
    <property type="entry name" value="Prot_kinase_dom"/>
</dbReference>
<evidence type="ECO:0000256" key="5">
    <source>
        <dbReference type="ARBA" id="ARBA00022777"/>
    </source>
</evidence>
<evidence type="ECO:0000256" key="1">
    <source>
        <dbReference type="ARBA" id="ARBA00012513"/>
    </source>
</evidence>
<keyword evidence="12" id="KW-1185">Reference proteome</keyword>
<evidence type="ECO:0000256" key="6">
    <source>
        <dbReference type="ARBA" id="ARBA00022840"/>
    </source>
</evidence>
<feature type="domain" description="AGC-kinase C-terminal" evidence="10">
    <location>
        <begin position="153"/>
        <end position="238"/>
    </location>
</feature>
<dbReference type="Proteomes" id="UP000014680">
    <property type="component" value="Unassembled WGS sequence"/>
</dbReference>
<dbReference type="PROSITE" id="PS51285">
    <property type="entry name" value="AGC_KINASE_CTER"/>
    <property type="match status" value="1"/>
</dbReference>
<accession>A0A0A1TWJ0</accession>
<protein>
    <recommendedName>
        <fullName evidence="1">non-specific serine/threonine protein kinase</fullName>
        <ecNumber evidence="1">2.7.11.1</ecNumber>
    </recommendedName>
</protein>
<dbReference type="PANTHER" id="PTHR24356:SF1">
    <property type="entry name" value="SERINE_THREONINE-PROTEIN KINASE GREATWALL"/>
    <property type="match status" value="1"/>
</dbReference>
<dbReference type="Gene3D" id="1.10.510.10">
    <property type="entry name" value="Transferase(Phosphotransferase) domain 1"/>
    <property type="match status" value="1"/>
</dbReference>
<dbReference type="SMART" id="SM00220">
    <property type="entry name" value="S_TKc"/>
    <property type="match status" value="1"/>
</dbReference>
<dbReference type="InterPro" id="IPR008271">
    <property type="entry name" value="Ser/Thr_kinase_AS"/>
</dbReference>
<dbReference type="InterPro" id="IPR050236">
    <property type="entry name" value="Ser_Thr_kinase_AGC"/>
</dbReference>
<dbReference type="GO" id="GO:0005524">
    <property type="term" value="F:ATP binding"/>
    <property type="evidence" value="ECO:0007669"/>
    <property type="project" value="UniProtKB-KW"/>
</dbReference>
<evidence type="ECO:0000256" key="2">
    <source>
        <dbReference type="ARBA" id="ARBA00022527"/>
    </source>
</evidence>
<dbReference type="InterPro" id="IPR000961">
    <property type="entry name" value="AGC-kinase_C"/>
</dbReference>
<dbReference type="KEGG" id="eiv:EIN_407710"/>
<evidence type="ECO:0000259" key="9">
    <source>
        <dbReference type="PROSITE" id="PS50011"/>
    </source>
</evidence>
<reference evidence="11 12" key="1">
    <citation type="submission" date="2012-10" db="EMBL/GenBank/DDBJ databases">
        <authorList>
            <person name="Zafar N."/>
            <person name="Inman J."/>
            <person name="Hall N."/>
            <person name="Lorenzi H."/>
            <person name="Caler E."/>
        </authorList>
    </citation>
    <scope>NUCLEOTIDE SEQUENCE [LARGE SCALE GENOMIC DNA]</scope>
    <source>
        <strain evidence="11 12">IP1</strain>
    </source>
</reference>
<dbReference type="SUPFAM" id="SSF56112">
    <property type="entry name" value="Protein kinase-like (PK-like)"/>
    <property type="match status" value="1"/>
</dbReference>
<dbReference type="GO" id="GO:0004674">
    <property type="term" value="F:protein serine/threonine kinase activity"/>
    <property type="evidence" value="ECO:0007669"/>
    <property type="project" value="UniProtKB-KW"/>
</dbReference>
<dbReference type="FunFam" id="1.10.510.10:FF:000674">
    <property type="entry name" value="Serine/threonine protein kinase, putative"/>
    <property type="match status" value="1"/>
</dbReference>
<dbReference type="EMBL" id="KB207048">
    <property type="protein sequence ID" value="ELP85562.1"/>
    <property type="molecule type" value="Genomic_DNA"/>
</dbReference>
<feature type="domain" description="Protein kinase" evidence="9">
    <location>
        <begin position="1"/>
        <end position="152"/>
    </location>
</feature>
<dbReference type="Gene3D" id="3.30.200.20">
    <property type="entry name" value="Phosphorylase Kinase, domain 1"/>
    <property type="match status" value="1"/>
</dbReference>
<evidence type="ECO:0000313" key="12">
    <source>
        <dbReference type="Proteomes" id="UP000014680"/>
    </source>
</evidence>